<feature type="region of interest" description="Disordered" evidence="1">
    <location>
        <begin position="249"/>
        <end position="296"/>
    </location>
</feature>
<proteinExistence type="predicted"/>
<dbReference type="Proteomes" id="UP000019373">
    <property type="component" value="Unassembled WGS sequence"/>
</dbReference>
<accession>U1GU71</accession>
<feature type="compositionally biased region" description="Basic and acidic residues" evidence="1">
    <location>
        <begin position="72"/>
        <end position="83"/>
    </location>
</feature>
<evidence type="ECO:0000256" key="1">
    <source>
        <dbReference type="SAM" id="MobiDB-lite"/>
    </source>
</evidence>
<reference evidence="3" key="1">
    <citation type="journal article" date="2014" name="BMC Genomics">
        <title>Genome characteristics reveal the impact of lichenization on lichen-forming fungus Endocarpon pusillum Hedwig (Verrucariales, Ascomycota).</title>
        <authorList>
            <person name="Wang Y.-Y."/>
            <person name="Liu B."/>
            <person name="Zhang X.-Y."/>
            <person name="Zhou Q.-M."/>
            <person name="Zhang T."/>
            <person name="Li H."/>
            <person name="Yu Y.-F."/>
            <person name="Zhang X.-L."/>
            <person name="Hao X.-Y."/>
            <person name="Wang M."/>
            <person name="Wang L."/>
            <person name="Wei J.-C."/>
        </authorList>
    </citation>
    <scope>NUCLEOTIDE SEQUENCE [LARGE SCALE GENOMIC DNA]</scope>
    <source>
        <strain evidence="3">Z07020 / HMAS-L-300199</strain>
    </source>
</reference>
<sequence>MDDSMAEQGDLPFCDYTPPLLFSQLAQEPPPQQQQQQLQRAGDQGHELSSDTNFPVPEFTRPSLPQMLRQRPSRDFLDPDIHEYAQSAISRSEQAERQNPPRLHQQREEPPQPPSKKPRLRSKRSLSLSDVLSQQNKQQSEEMSPQGLLPRPKSVVESRTRGSTSLKLKQAVQRVRSKKESKPRPGLPQTAAQLENSWARMYVENAELKRLLKKKESAIKKKESQVQNNEALLEEATDTVAHLQHENMQLHRRTARTTPQLRDLEGALSDNMSQFSLMQEEIDDESARNTDLIQSK</sequence>
<dbReference type="OrthoDB" id="10481597at2759"/>
<feature type="region of interest" description="Disordered" evidence="1">
    <location>
        <begin position="1"/>
        <end position="190"/>
    </location>
</feature>
<evidence type="ECO:0000313" key="2">
    <source>
        <dbReference type="EMBL" id="ERF75998.1"/>
    </source>
</evidence>
<feature type="compositionally biased region" description="Polar residues" evidence="1">
    <location>
        <begin position="130"/>
        <end position="143"/>
    </location>
</feature>
<dbReference type="EMBL" id="KE720794">
    <property type="protein sequence ID" value="ERF75998.1"/>
    <property type="molecule type" value="Genomic_DNA"/>
</dbReference>
<gene>
    <name evidence="2" type="ORF">EPUS_08252</name>
</gene>
<keyword evidence="3" id="KW-1185">Reference proteome</keyword>
<evidence type="ECO:0000313" key="3">
    <source>
        <dbReference type="Proteomes" id="UP000019373"/>
    </source>
</evidence>
<organism evidence="2 3">
    <name type="scientific">Endocarpon pusillum (strain Z07020 / HMAS-L-300199)</name>
    <name type="common">Lichen-forming fungus</name>
    <dbReference type="NCBI Taxonomy" id="1263415"/>
    <lineage>
        <taxon>Eukaryota</taxon>
        <taxon>Fungi</taxon>
        <taxon>Dikarya</taxon>
        <taxon>Ascomycota</taxon>
        <taxon>Pezizomycotina</taxon>
        <taxon>Eurotiomycetes</taxon>
        <taxon>Chaetothyriomycetidae</taxon>
        <taxon>Verrucariales</taxon>
        <taxon>Verrucariaceae</taxon>
        <taxon>Endocarpon</taxon>
    </lineage>
</organism>
<dbReference type="GeneID" id="19243102"/>
<name>U1GU71_ENDPU</name>
<dbReference type="RefSeq" id="XP_007786654.1">
    <property type="nucleotide sequence ID" value="XM_007788464.1"/>
</dbReference>
<dbReference type="HOGENOM" id="CLU_940187_0_0_1"/>
<protein>
    <submittedName>
        <fullName evidence="2">Uncharacterized protein</fullName>
    </submittedName>
</protein>
<dbReference type="AlphaFoldDB" id="U1GU71"/>